<evidence type="ECO:0000313" key="2">
    <source>
        <dbReference type="Proteomes" id="UP000807825"/>
    </source>
</evidence>
<accession>A0A9D6YZY9</accession>
<proteinExistence type="predicted"/>
<sequence>MKIDLHVHSRFSRRPSEWILKKLGCPESFTDPVHLYNAAKKRGMSLVTLTDHNTIEGCLEIANLPDTFI</sequence>
<evidence type="ECO:0000313" key="1">
    <source>
        <dbReference type="EMBL" id="MBI5249373.1"/>
    </source>
</evidence>
<dbReference type="AlphaFoldDB" id="A0A9D6YZY9"/>
<dbReference type="EMBL" id="JACRDE010000211">
    <property type="protein sequence ID" value="MBI5249373.1"/>
    <property type="molecule type" value="Genomic_DNA"/>
</dbReference>
<comment type="caution">
    <text evidence="1">The sequence shown here is derived from an EMBL/GenBank/DDBJ whole genome shotgun (WGS) entry which is preliminary data.</text>
</comment>
<protein>
    <submittedName>
        <fullName evidence="1">PHP domain-containing protein</fullName>
    </submittedName>
</protein>
<dbReference type="InterPro" id="IPR016195">
    <property type="entry name" value="Pol/histidinol_Pase-like"/>
</dbReference>
<dbReference type="Gene3D" id="3.20.20.140">
    <property type="entry name" value="Metal-dependent hydrolases"/>
    <property type="match status" value="1"/>
</dbReference>
<reference evidence="1" key="1">
    <citation type="submission" date="2020-07" db="EMBL/GenBank/DDBJ databases">
        <title>Huge and variable diversity of episymbiotic CPR bacteria and DPANN archaea in groundwater ecosystems.</title>
        <authorList>
            <person name="He C.Y."/>
            <person name="Keren R."/>
            <person name="Whittaker M."/>
            <person name="Farag I.F."/>
            <person name="Doudna J."/>
            <person name="Cate J.H.D."/>
            <person name="Banfield J.F."/>
        </authorList>
    </citation>
    <scope>NUCLEOTIDE SEQUENCE</scope>
    <source>
        <strain evidence="1">NC_groundwater_1664_Pr3_B-0.1um_52_9</strain>
    </source>
</reference>
<dbReference type="Proteomes" id="UP000807825">
    <property type="component" value="Unassembled WGS sequence"/>
</dbReference>
<feature type="non-terminal residue" evidence="1">
    <location>
        <position position="69"/>
    </location>
</feature>
<dbReference type="CDD" id="cd07432">
    <property type="entry name" value="PHP_HisPPase"/>
    <property type="match status" value="1"/>
</dbReference>
<dbReference type="SUPFAM" id="SSF89550">
    <property type="entry name" value="PHP domain-like"/>
    <property type="match status" value="1"/>
</dbReference>
<name>A0A9D6YZY9_9BACT</name>
<gene>
    <name evidence="1" type="ORF">HY912_07755</name>
</gene>
<organism evidence="1 2">
    <name type="scientific">Desulfomonile tiedjei</name>
    <dbReference type="NCBI Taxonomy" id="2358"/>
    <lineage>
        <taxon>Bacteria</taxon>
        <taxon>Pseudomonadati</taxon>
        <taxon>Thermodesulfobacteriota</taxon>
        <taxon>Desulfomonilia</taxon>
        <taxon>Desulfomonilales</taxon>
        <taxon>Desulfomonilaceae</taxon>
        <taxon>Desulfomonile</taxon>
    </lineage>
</organism>